<evidence type="ECO:0000256" key="4">
    <source>
        <dbReference type="ARBA" id="ARBA00022729"/>
    </source>
</evidence>
<evidence type="ECO:0000256" key="5">
    <source>
        <dbReference type="ARBA" id="ARBA00022737"/>
    </source>
</evidence>
<dbReference type="PROSITE" id="PS51864">
    <property type="entry name" value="ASTACIN"/>
    <property type="match status" value="1"/>
</dbReference>
<dbReference type="GO" id="GO:0009953">
    <property type="term" value="P:dorsal/ventral pattern formation"/>
    <property type="evidence" value="ECO:0007669"/>
    <property type="project" value="TreeGrafter"/>
</dbReference>
<evidence type="ECO:0000256" key="12">
    <source>
        <dbReference type="PROSITE-ProRule" id="PRU01211"/>
    </source>
</evidence>
<protein>
    <recommendedName>
        <fullName evidence="13">Metalloendopeptidase</fullName>
        <ecNumber evidence="13">3.4.24.-</ecNumber>
    </recommendedName>
</protein>
<dbReference type="EC" id="3.4.24.-" evidence="13"/>
<accession>A0A6A4VTR2</accession>
<proteinExistence type="predicted"/>
<feature type="region of interest" description="Disordered" evidence="14">
    <location>
        <begin position="77"/>
        <end position="118"/>
    </location>
</feature>
<keyword evidence="2 12" id="KW-0645">Protease</keyword>
<dbReference type="Pfam" id="PF01400">
    <property type="entry name" value="Astacin"/>
    <property type="match status" value="1"/>
</dbReference>
<keyword evidence="5" id="KW-0677">Repeat</keyword>
<sequence>MQMQTDKIDGDIVIPNDEYERELAQQRLDDELRLADAAVTSLASETAREGLQDLEAAIEPSGVTHFDILPALPLNTTRARQRGGNPITTITTNSIGSSPTSTTGRVVQLPSSAPHHRQKRAATARLDRIWAHGVIPYEIDDEFSAEHKALFKQAMQHWENATCIKFVEREPELHPDWIVFAVRECGCCSFVGRRGNGEQAISIGKNCDKFGIVVHELGHVVGFWHEHTRPDRDHHVEIFTENIMEGQDFNFNKMTGEDVDSRGLPYDYESIMHYARNTFSKNSYLDTILPRVRHGPNMPQIGQRLRLSQGDIAQTMRMYNCSGHSCEWRITATHGERIVLNISDLDIHSSDGCETDYLEVRDGYWHHSALLGELRTLDRSF</sequence>
<keyword evidence="6 12" id="KW-0378">Hydrolase</keyword>
<dbReference type="InterPro" id="IPR000859">
    <property type="entry name" value="CUB_dom"/>
</dbReference>
<keyword evidence="1" id="KW-0245">EGF-like domain</keyword>
<evidence type="ECO:0000256" key="2">
    <source>
        <dbReference type="ARBA" id="ARBA00022670"/>
    </source>
</evidence>
<feature type="domain" description="CUB" evidence="15">
    <location>
        <begin position="301"/>
        <end position="374"/>
    </location>
</feature>
<keyword evidence="9" id="KW-1015">Disulfide bond</keyword>
<dbReference type="PANTHER" id="PTHR10127">
    <property type="entry name" value="DISCOIDIN, CUB, EGF, LAMININ , AND ZINC METALLOPROTEASE DOMAIN CONTAINING"/>
    <property type="match status" value="1"/>
</dbReference>
<evidence type="ECO:0000256" key="6">
    <source>
        <dbReference type="ARBA" id="ARBA00022801"/>
    </source>
</evidence>
<dbReference type="EMBL" id="VIIS01001797">
    <property type="protein sequence ID" value="KAF0292751.1"/>
    <property type="molecule type" value="Genomic_DNA"/>
</dbReference>
<gene>
    <name evidence="17" type="primary">tll2_0</name>
    <name evidence="17" type="ORF">FJT64_000138</name>
</gene>
<dbReference type="PANTHER" id="PTHR10127:SF861">
    <property type="entry name" value="DORSAL-VENTRAL PATTERNING PROTEIN TOLLOID-RELATED"/>
    <property type="match status" value="1"/>
</dbReference>
<evidence type="ECO:0000256" key="1">
    <source>
        <dbReference type="ARBA" id="ARBA00022536"/>
    </source>
</evidence>
<reference evidence="17 18" key="1">
    <citation type="submission" date="2019-07" db="EMBL/GenBank/DDBJ databases">
        <title>Draft genome assembly of a fouling barnacle, Amphibalanus amphitrite (Darwin, 1854): The first reference genome for Thecostraca.</title>
        <authorList>
            <person name="Kim W."/>
        </authorList>
    </citation>
    <scope>NUCLEOTIDE SEQUENCE [LARGE SCALE GENOMIC DNA]</scope>
    <source>
        <strain evidence="17">SNU_AA5</strain>
        <tissue evidence="17">Soma without cirri and trophi</tissue>
    </source>
</reference>
<dbReference type="SMART" id="SM00235">
    <property type="entry name" value="ZnMc"/>
    <property type="match status" value="1"/>
</dbReference>
<dbReference type="Pfam" id="PF00431">
    <property type="entry name" value="CUB"/>
    <property type="match status" value="1"/>
</dbReference>
<dbReference type="InterPro" id="IPR035914">
    <property type="entry name" value="Sperma_CUB_dom_sf"/>
</dbReference>
<evidence type="ECO:0000256" key="3">
    <source>
        <dbReference type="ARBA" id="ARBA00022723"/>
    </source>
</evidence>
<dbReference type="OrthoDB" id="431034at2759"/>
<dbReference type="InterPro" id="IPR024079">
    <property type="entry name" value="MetalloPept_cat_dom_sf"/>
</dbReference>
<dbReference type="AlphaFoldDB" id="A0A6A4VTR2"/>
<evidence type="ECO:0000256" key="7">
    <source>
        <dbReference type="ARBA" id="ARBA00022833"/>
    </source>
</evidence>
<dbReference type="Gene3D" id="3.40.390.10">
    <property type="entry name" value="Collagenase (Catalytic Domain)"/>
    <property type="match status" value="1"/>
</dbReference>
<keyword evidence="18" id="KW-1185">Reference proteome</keyword>
<evidence type="ECO:0000313" key="18">
    <source>
        <dbReference type="Proteomes" id="UP000440578"/>
    </source>
</evidence>
<feature type="active site" evidence="12">
    <location>
        <position position="216"/>
    </location>
</feature>
<dbReference type="SUPFAM" id="SSF55486">
    <property type="entry name" value="Metalloproteases ('zincins'), catalytic domain"/>
    <property type="match status" value="1"/>
</dbReference>
<evidence type="ECO:0000256" key="10">
    <source>
        <dbReference type="ARBA" id="ARBA00023180"/>
    </source>
</evidence>
<organism evidence="17 18">
    <name type="scientific">Amphibalanus amphitrite</name>
    <name type="common">Striped barnacle</name>
    <name type="synonym">Balanus amphitrite</name>
    <dbReference type="NCBI Taxonomy" id="1232801"/>
    <lineage>
        <taxon>Eukaryota</taxon>
        <taxon>Metazoa</taxon>
        <taxon>Ecdysozoa</taxon>
        <taxon>Arthropoda</taxon>
        <taxon>Crustacea</taxon>
        <taxon>Multicrustacea</taxon>
        <taxon>Cirripedia</taxon>
        <taxon>Thoracica</taxon>
        <taxon>Thoracicalcarea</taxon>
        <taxon>Balanomorpha</taxon>
        <taxon>Balanoidea</taxon>
        <taxon>Balanidae</taxon>
        <taxon>Amphibalaninae</taxon>
        <taxon>Amphibalanus</taxon>
    </lineage>
</organism>
<dbReference type="GO" id="GO:0008270">
    <property type="term" value="F:zinc ion binding"/>
    <property type="evidence" value="ECO:0007669"/>
    <property type="project" value="UniProtKB-UniRule"/>
</dbReference>
<feature type="domain" description="Peptidase M12A" evidence="16">
    <location>
        <begin position="121"/>
        <end position="322"/>
    </location>
</feature>
<dbReference type="InterPro" id="IPR001506">
    <property type="entry name" value="Peptidase_M12A"/>
</dbReference>
<dbReference type="CDD" id="cd00041">
    <property type="entry name" value="CUB"/>
    <property type="match status" value="1"/>
</dbReference>
<evidence type="ECO:0000256" key="14">
    <source>
        <dbReference type="SAM" id="MobiDB-lite"/>
    </source>
</evidence>
<evidence type="ECO:0000256" key="8">
    <source>
        <dbReference type="ARBA" id="ARBA00023049"/>
    </source>
</evidence>
<feature type="binding site" evidence="12">
    <location>
        <position position="219"/>
    </location>
    <ligand>
        <name>Zn(2+)</name>
        <dbReference type="ChEBI" id="CHEBI:29105"/>
        <note>catalytic</note>
    </ligand>
</feature>
<evidence type="ECO:0000259" key="15">
    <source>
        <dbReference type="PROSITE" id="PS01180"/>
    </source>
</evidence>
<dbReference type="FunFam" id="3.40.390.10:FF:000004">
    <property type="entry name" value="Metalloendopeptidase"/>
    <property type="match status" value="1"/>
</dbReference>
<dbReference type="Proteomes" id="UP000440578">
    <property type="component" value="Unassembled WGS sequence"/>
</dbReference>
<evidence type="ECO:0000256" key="11">
    <source>
        <dbReference type="PROSITE-ProRule" id="PRU00059"/>
    </source>
</evidence>
<keyword evidence="3 12" id="KW-0479">Metal-binding</keyword>
<dbReference type="GO" id="GO:0005615">
    <property type="term" value="C:extracellular space"/>
    <property type="evidence" value="ECO:0007669"/>
    <property type="project" value="TreeGrafter"/>
</dbReference>
<evidence type="ECO:0000313" key="17">
    <source>
        <dbReference type="EMBL" id="KAF0292751.1"/>
    </source>
</evidence>
<dbReference type="Gene3D" id="2.60.120.290">
    <property type="entry name" value="Spermadhesin, CUB domain"/>
    <property type="match status" value="1"/>
</dbReference>
<dbReference type="SUPFAM" id="SSF49854">
    <property type="entry name" value="Spermadhesin, CUB domain"/>
    <property type="match status" value="1"/>
</dbReference>
<dbReference type="InterPro" id="IPR006026">
    <property type="entry name" value="Peptidase_Metallo"/>
</dbReference>
<feature type="compositionally biased region" description="Low complexity" evidence="14">
    <location>
        <begin position="83"/>
        <end position="104"/>
    </location>
</feature>
<name>A0A6A4VTR2_AMPAM</name>
<comment type="cofactor">
    <cofactor evidence="12 13">
        <name>Zn(2+)</name>
        <dbReference type="ChEBI" id="CHEBI:29105"/>
    </cofactor>
    <text evidence="12 13">Binds 1 zinc ion per subunit.</text>
</comment>
<evidence type="ECO:0000256" key="9">
    <source>
        <dbReference type="ARBA" id="ARBA00023157"/>
    </source>
</evidence>
<feature type="binding site" evidence="12">
    <location>
        <position position="225"/>
    </location>
    <ligand>
        <name>Zn(2+)</name>
        <dbReference type="ChEBI" id="CHEBI:29105"/>
        <note>catalytic</note>
    </ligand>
</feature>
<keyword evidence="7 12" id="KW-0862">Zinc</keyword>
<dbReference type="GO" id="GO:0016485">
    <property type="term" value="P:protein processing"/>
    <property type="evidence" value="ECO:0007669"/>
    <property type="project" value="TreeGrafter"/>
</dbReference>
<evidence type="ECO:0000256" key="13">
    <source>
        <dbReference type="RuleBase" id="RU361183"/>
    </source>
</evidence>
<comment type="caution">
    <text evidence="11">Lacks conserved residue(s) required for the propagation of feature annotation.</text>
</comment>
<keyword evidence="4" id="KW-0732">Signal</keyword>
<keyword evidence="8 12" id="KW-0482">Metalloprotease</keyword>
<dbReference type="GO" id="GO:0004222">
    <property type="term" value="F:metalloendopeptidase activity"/>
    <property type="evidence" value="ECO:0007669"/>
    <property type="project" value="UniProtKB-UniRule"/>
</dbReference>
<keyword evidence="10" id="KW-0325">Glycoprotein</keyword>
<dbReference type="PRINTS" id="PR00480">
    <property type="entry name" value="ASTACIN"/>
</dbReference>
<feature type="binding site" evidence="12">
    <location>
        <position position="215"/>
    </location>
    <ligand>
        <name>Zn(2+)</name>
        <dbReference type="ChEBI" id="CHEBI:29105"/>
        <note>catalytic</note>
    </ligand>
</feature>
<comment type="caution">
    <text evidence="17">The sequence shown here is derived from an EMBL/GenBank/DDBJ whole genome shotgun (WGS) entry which is preliminary data.</text>
</comment>
<evidence type="ECO:0000259" key="16">
    <source>
        <dbReference type="PROSITE" id="PS51864"/>
    </source>
</evidence>
<dbReference type="PROSITE" id="PS01180">
    <property type="entry name" value="CUB"/>
    <property type="match status" value="1"/>
</dbReference>